<accession>A0A815XGL1</accession>
<dbReference type="Proteomes" id="UP000681722">
    <property type="component" value="Unassembled WGS sequence"/>
</dbReference>
<proteinExistence type="predicted"/>
<dbReference type="GO" id="GO:0004842">
    <property type="term" value="F:ubiquitin-protein transferase activity"/>
    <property type="evidence" value="ECO:0007669"/>
    <property type="project" value="InterPro"/>
</dbReference>
<name>A0A815XGL1_9BILA</name>
<dbReference type="InterPro" id="IPR031248">
    <property type="entry name" value="RNF213"/>
</dbReference>
<evidence type="ECO:0000313" key="1">
    <source>
        <dbReference type="EMBL" id="CAF1557267.1"/>
    </source>
</evidence>
<dbReference type="OrthoDB" id="2423195at2759"/>
<keyword evidence="3" id="KW-1185">Reference proteome</keyword>
<reference evidence="1" key="1">
    <citation type="submission" date="2021-02" db="EMBL/GenBank/DDBJ databases">
        <authorList>
            <person name="Nowell W R."/>
        </authorList>
    </citation>
    <scope>NUCLEOTIDE SEQUENCE</scope>
</reference>
<dbReference type="EMBL" id="CAJNOQ010027902">
    <property type="protein sequence ID" value="CAF1557267.1"/>
    <property type="molecule type" value="Genomic_DNA"/>
</dbReference>
<sequence length="252" mass="28958">MSEKRQKKNTTSNLIWFLYLGCRKTALINYLCQKLLHDELEIPRIDAGITNRKIIGAMDKNLIPQAVVLLQISKHFWIFFDKLNTTKSVGLIKEIIGERTLIEGSNNCTSESVEKLFERAKKYSDAKTQATMLSVLHSELEIENCKYGSVAISNWRLDALKMNRALYLAYPDPTLNDLQLTAITIHKKKTSNFDINTMLDGQMKIIRKQSKINFDGLIDGSIFMLKNCCHYITQEDLIAQYQSPNFKDLLDQ</sequence>
<feature type="non-terminal residue" evidence="1">
    <location>
        <position position="1"/>
    </location>
</feature>
<protein>
    <submittedName>
        <fullName evidence="1">Uncharacterized protein</fullName>
    </submittedName>
</protein>
<comment type="caution">
    <text evidence="1">The sequence shown here is derived from an EMBL/GenBank/DDBJ whole genome shotgun (WGS) entry which is preliminary data.</text>
</comment>
<organism evidence="1 3">
    <name type="scientific">Didymodactylos carnosus</name>
    <dbReference type="NCBI Taxonomy" id="1234261"/>
    <lineage>
        <taxon>Eukaryota</taxon>
        <taxon>Metazoa</taxon>
        <taxon>Spiralia</taxon>
        <taxon>Gnathifera</taxon>
        <taxon>Rotifera</taxon>
        <taxon>Eurotatoria</taxon>
        <taxon>Bdelloidea</taxon>
        <taxon>Philodinida</taxon>
        <taxon>Philodinidae</taxon>
        <taxon>Didymodactylos</taxon>
    </lineage>
</organism>
<dbReference type="EMBL" id="CAJOBC010093625">
    <property type="protein sequence ID" value="CAF4418521.1"/>
    <property type="molecule type" value="Genomic_DNA"/>
</dbReference>
<dbReference type="Proteomes" id="UP000663829">
    <property type="component" value="Unassembled WGS sequence"/>
</dbReference>
<evidence type="ECO:0000313" key="2">
    <source>
        <dbReference type="EMBL" id="CAF4418521.1"/>
    </source>
</evidence>
<evidence type="ECO:0000313" key="3">
    <source>
        <dbReference type="Proteomes" id="UP000663829"/>
    </source>
</evidence>
<dbReference type="GO" id="GO:0016887">
    <property type="term" value="F:ATP hydrolysis activity"/>
    <property type="evidence" value="ECO:0007669"/>
    <property type="project" value="InterPro"/>
</dbReference>
<dbReference type="PANTHER" id="PTHR22605">
    <property type="entry name" value="RZ-TYPE DOMAIN-CONTAINING PROTEIN"/>
    <property type="match status" value="1"/>
</dbReference>
<dbReference type="PANTHER" id="PTHR22605:SF1">
    <property type="entry name" value="RZ-TYPE DOMAIN-CONTAINING PROTEIN"/>
    <property type="match status" value="1"/>
</dbReference>
<gene>
    <name evidence="1" type="ORF">GPM918_LOCUS39553</name>
    <name evidence="2" type="ORF">SRO942_LOCUS40436</name>
</gene>
<dbReference type="AlphaFoldDB" id="A0A815XGL1"/>